<keyword evidence="1" id="KW-1133">Transmembrane helix</keyword>
<reference evidence="3" key="1">
    <citation type="submission" date="2017-09" db="EMBL/GenBank/DDBJ databases">
        <authorList>
            <person name="Feng G."/>
            <person name="Zhu H."/>
        </authorList>
    </citation>
    <scope>NUCLEOTIDE SEQUENCE [LARGE SCALE GENOMIC DNA]</scope>
    <source>
        <strain evidence="3">1PNM-20</strain>
    </source>
</reference>
<comment type="caution">
    <text evidence="2">The sequence shown here is derived from an EMBL/GenBank/DDBJ whole genome shotgun (WGS) entry which is preliminary data.</text>
</comment>
<evidence type="ECO:0000256" key="1">
    <source>
        <dbReference type="SAM" id="Phobius"/>
    </source>
</evidence>
<feature type="transmembrane region" description="Helical" evidence="1">
    <location>
        <begin position="150"/>
        <end position="170"/>
    </location>
</feature>
<keyword evidence="1" id="KW-0812">Transmembrane</keyword>
<evidence type="ECO:0000313" key="2">
    <source>
        <dbReference type="EMBL" id="PAX07849.1"/>
    </source>
</evidence>
<feature type="transmembrane region" description="Helical" evidence="1">
    <location>
        <begin position="191"/>
        <end position="214"/>
    </location>
</feature>
<dbReference type="InterPro" id="IPR005625">
    <property type="entry name" value="PepSY-ass_TM"/>
</dbReference>
<sequence>MASKQALRRAWFQLHKWLGLLLAALIIPISFTGAVLVWHEELEPWVYPDRYATSGDVTLAPAAYLEAARTAMRPGERVASLAMPDHGGPVTVAAAPAHAPDRPGPPQRTNIYLDPPTARVLEVAPNNAGIMRVLHVLHGSLMVPGVGRQIVGWVGVAMMVSALTGLWLWWPMTGSWRRGFRWRRHANTDTNLHYQFGFWVSLPLFVLSLTGAWISFPAFFGPLSGEAPRPRPRPAAPLEATARPVEEVLALAGGEVRQVSWPTEKKAEWTVRLARGQVTVDDRTGAAKREPPAPEGVMRLMRRVHDGTGMGLLWRWAIFLGGMIPVLLAVTGVIMWWRARGWRAKVKRRRVRAAMA</sequence>
<feature type="transmembrane region" description="Helical" evidence="1">
    <location>
        <begin position="316"/>
        <end position="339"/>
    </location>
</feature>
<name>A0A2A2SF35_9SPHN</name>
<dbReference type="AlphaFoldDB" id="A0A2A2SF35"/>
<dbReference type="EMBL" id="NSLI01000003">
    <property type="protein sequence ID" value="PAX07849.1"/>
    <property type="molecule type" value="Genomic_DNA"/>
</dbReference>
<evidence type="ECO:0000313" key="3">
    <source>
        <dbReference type="Proteomes" id="UP000218151"/>
    </source>
</evidence>
<keyword evidence="3" id="KW-1185">Reference proteome</keyword>
<proteinExistence type="predicted"/>
<organism evidence="2 3">
    <name type="scientific">Sphingomonas lenta</name>
    <dbReference type="NCBI Taxonomy" id="1141887"/>
    <lineage>
        <taxon>Bacteria</taxon>
        <taxon>Pseudomonadati</taxon>
        <taxon>Pseudomonadota</taxon>
        <taxon>Alphaproteobacteria</taxon>
        <taxon>Sphingomonadales</taxon>
        <taxon>Sphingomonadaceae</taxon>
        <taxon>Sphingomonas</taxon>
    </lineage>
</organism>
<keyword evidence="1" id="KW-0472">Membrane</keyword>
<gene>
    <name evidence="2" type="ORF">CKY28_09525</name>
</gene>
<accession>A0A2A2SF35</accession>
<dbReference type="PANTHER" id="PTHR34219">
    <property type="entry name" value="IRON-REGULATED INNER MEMBRANE PROTEIN-RELATED"/>
    <property type="match status" value="1"/>
</dbReference>
<dbReference type="RefSeq" id="WP_095998092.1">
    <property type="nucleotide sequence ID" value="NZ_NSLI01000003.1"/>
</dbReference>
<dbReference type="Proteomes" id="UP000218151">
    <property type="component" value="Unassembled WGS sequence"/>
</dbReference>
<protein>
    <submittedName>
        <fullName evidence="2">Peptidase</fullName>
    </submittedName>
</protein>
<dbReference type="OrthoDB" id="9791166at2"/>
<dbReference type="Pfam" id="PF03929">
    <property type="entry name" value="PepSY_TM"/>
    <property type="match status" value="1"/>
</dbReference>
<feature type="transmembrane region" description="Helical" evidence="1">
    <location>
        <begin position="20"/>
        <end position="39"/>
    </location>
</feature>